<dbReference type="GO" id="GO:0030246">
    <property type="term" value="F:carbohydrate binding"/>
    <property type="evidence" value="ECO:0007669"/>
    <property type="project" value="InterPro"/>
</dbReference>
<dbReference type="InterPro" id="IPR014718">
    <property type="entry name" value="GH-type_carb-bd"/>
</dbReference>
<dbReference type="InterPro" id="IPR011013">
    <property type="entry name" value="Gal_mutarotase_sf_dom"/>
</dbReference>
<evidence type="ECO:0000313" key="2">
    <source>
        <dbReference type="Proteomes" id="UP000325577"/>
    </source>
</evidence>
<dbReference type="SUPFAM" id="SSF74650">
    <property type="entry name" value="Galactose mutarotase-like"/>
    <property type="match status" value="1"/>
</dbReference>
<dbReference type="GO" id="GO:0005975">
    <property type="term" value="P:carbohydrate metabolic process"/>
    <property type="evidence" value="ECO:0007669"/>
    <property type="project" value="InterPro"/>
</dbReference>
<gene>
    <name evidence="1" type="ORF">F0562_004899</name>
</gene>
<keyword evidence="2" id="KW-1185">Reference proteome</keyword>
<dbReference type="EMBL" id="CM018043">
    <property type="protein sequence ID" value="KAA8530190.1"/>
    <property type="molecule type" value="Genomic_DNA"/>
</dbReference>
<reference evidence="1 2" key="1">
    <citation type="submission" date="2019-09" db="EMBL/GenBank/DDBJ databases">
        <title>A chromosome-level genome assembly of the Chinese tupelo Nyssa sinensis.</title>
        <authorList>
            <person name="Yang X."/>
            <person name="Kang M."/>
            <person name="Yang Y."/>
            <person name="Xiong H."/>
            <person name="Wang M."/>
            <person name="Zhang Z."/>
            <person name="Wang Z."/>
            <person name="Wu H."/>
            <person name="Ma T."/>
            <person name="Liu J."/>
            <person name="Xi Z."/>
        </authorList>
    </citation>
    <scope>NUCLEOTIDE SEQUENCE [LARGE SCALE GENOMIC DNA]</scope>
    <source>
        <strain evidence="1">J267</strain>
        <tissue evidence="1">Leaf</tissue>
    </source>
</reference>
<protein>
    <submittedName>
        <fullName evidence="1">Uncharacterized protein</fullName>
    </submittedName>
</protein>
<dbReference type="Pfam" id="PF01263">
    <property type="entry name" value="Aldose_epim"/>
    <property type="match status" value="1"/>
</dbReference>
<proteinExistence type="predicted"/>
<evidence type="ECO:0000313" key="1">
    <source>
        <dbReference type="EMBL" id="KAA8530190.1"/>
    </source>
</evidence>
<dbReference type="OrthoDB" id="1704273at2759"/>
<dbReference type="PANTHER" id="PTHR11122">
    <property type="entry name" value="APOSPORY-ASSOCIATED PROTEIN C-RELATED"/>
    <property type="match status" value="1"/>
</dbReference>
<name>A0A5J5AHY2_9ASTE</name>
<accession>A0A5J5AHY2</accession>
<dbReference type="AlphaFoldDB" id="A0A5J5AHY2"/>
<dbReference type="PANTHER" id="PTHR11122:SF33">
    <property type="entry name" value="GLUCOSE-6-PHOSPHATE 1-EPIMERASE"/>
    <property type="match status" value="1"/>
</dbReference>
<dbReference type="GO" id="GO:0047938">
    <property type="term" value="F:glucose-6-phosphate 1-epimerase activity"/>
    <property type="evidence" value="ECO:0007669"/>
    <property type="project" value="TreeGrafter"/>
</dbReference>
<dbReference type="GO" id="GO:0005737">
    <property type="term" value="C:cytoplasm"/>
    <property type="evidence" value="ECO:0007669"/>
    <property type="project" value="TreeGrafter"/>
</dbReference>
<organism evidence="1 2">
    <name type="scientific">Nyssa sinensis</name>
    <dbReference type="NCBI Taxonomy" id="561372"/>
    <lineage>
        <taxon>Eukaryota</taxon>
        <taxon>Viridiplantae</taxon>
        <taxon>Streptophyta</taxon>
        <taxon>Embryophyta</taxon>
        <taxon>Tracheophyta</taxon>
        <taxon>Spermatophyta</taxon>
        <taxon>Magnoliopsida</taxon>
        <taxon>eudicotyledons</taxon>
        <taxon>Gunneridae</taxon>
        <taxon>Pentapetalae</taxon>
        <taxon>asterids</taxon>
        <taxon>Cornales</taxon>
        <taxon>Nyssaceae</taxon>
        <taxon>Nyssa</taxon>
    </lineage>
</organism>
<dbReference type="InterPro" id="IPR008183">
    <property type="entry name" value="Aldose_1/G6P_1-epimerase"/>
</dbReference>
<dbReference type="Gene3D" id="2.70.98.10">
    <property type="match status" value="1"/>
</dbReference>
<dbReference type="Proteomes" id="UP000325577">
    <property type="component" value="Linkage Group LG2"/>
</dbReference>
<sequence length="76" mass="8616">MSCKVIGNRLESSGEVYPSASDSLQILSWPHRYELHLRISLSAGKLTLIPCVRNMDNKAFSFTFALHNYLCLSDIR</sequence>